<sequence length="71" mass="8012">MSASVDNSAIFMSDTANQIKKKINKYAYSGGGDTIELHKLHGGNPDIDVAFQYLFTFLEDDEELDRIRQVE</sequence>
<comment type="caution">
    <text evidence="1">The sequence shown here is derived from an EMBL/GenBank/DDBJ whole genome shotgun (WGS) entry which is preliminary data.</text>
</comment>
<dbReference type="EMBL" id="CAJVPT010001243">
    <property type="protein sequence ID" value="CAG8459247.1"/>
    <property type="molecule type" value="Genomic_DNA"/>
</dbReference>
<dbReference type="Proteomes" id="UP000789525">
    <property type="component" value="Unassembled WGS sequence"/>
</dbReference>
<evidence type="ECO:0000313" key="2">
    <source>
        <dbReference type="Proteomes" id="UP000789525"/>
    </source>
</evidence>
<gene>
    <name evidence="1" type="ORF">ACOLOM_LOCUS1097</name>
</gene>
<organism evidence="1 2">
    <name type="scientific">Acaulospora colombiana</name>
    <dbReference type="NCBI Taxonomy" id="27376"/>
    <lineage>
        <taxon>Eukaryota</taxon>
        <taxon>Fungi</taxon>
        <taxon>Fungi incertae sedis</taxon>
        <taxon>Mucoromycota</taxon>
        <taxon>Glomeromycotina</taxon>
        <taxon>Glomeromycetes</taxon>
        <taxon>Diversisporales</taxon>
        <taxon>Acaulosporaceae</taxon>
        <taxon>Acaulospora</taxon>
    </lineage>
</organism>
<proteinExistence type="predicted"/>
<evidence type="ECO:0000313" key="1">
    <source>
        <dbReference type="EMBL" id="CAG8459247.1"/>
    </source>
</evidence>
<keyword evidence="2" id="KW-1185">Reference proteome</keyword>
<protein>
    <submittedName>
        <fullName evidence="1">9285_t:CDS:1</fullName>
    </submittedName>
</protein>
<reference evidence="1" key="1">
    <citation type="submission" date="2021-06" db="EMBL/GenBank/DDBJ databases">
        <authorList>
            <person name="Kallberg Y."/>
            <person name="Tangrot J."/>
            <person name="Rosling A."/>
        </authorList>
    </citation>
    <scope>NUCLEOTIDE SEQUENCE</scope>
    <source>
        <strain evidence="1">CL356</strain>
    </source>
</reference>
<name>A0ACA9K8T9_9GLOM</name>
<accession>A0ACA9K8T9</accession>